<evidence type="ECO:0000256" key="6">
    <source>
        <dbReference type="ARBA" id="ARBA00023033"/>
    </source>
</evidence>
<sequence length="496" mass="56354">MMFIGIIVAILVAQSVSIVVWRLVLGPLSNIPGPKLAALTSWYEFYYDVIKPGQFVWHIQQLHLVYGPIIRITPWEIHISDPSFLDEVYAPASRNREKYAFFMKTVKVSGSTGTTVNHDIHRRRREALNPFFSKKAITAFESVITDRVAKLDKLVHSHILTKTPINLSDAYYALANDVVSYYCFGRDEKLLDDEQQAATHRNNISELLQGIKAVLHLPWIFDILDMIPFPIAKHIMPAGALDMRNLSETVKIDVQRVLEDTKNLKKGHHRSIFYELRDNKNLPPSEKSLTRLENEGTLLVLAGTDSPAKSMAITHFYLLHHPEKMAQLRSELQKTPKTATWKELEQLPYLSGCIAEGNRLSFGVAGRTSRIAPHETLQYKQYAIPPGTPVSETTLSVHTNEFIFPEPWAFKPERWLGKEGTEIRKYQMAFNKGSRSCVGMNLAHAEMFLAIAAIARYDMKLYETDVSDVKFKHEFHVAFPKLDSKGIRAVVEGKVA</sequence>
<dbReference type="GeneID" id="19471149"/>
<dbReference type="KEGG" id="glz:GLAREA_12108"/>
<dbReference type="InterPro" id="IPR002401">
    <property type="entry name" value="Cyt_P450_E_grp-I"/>
</dbReference>
<keyword evidence="4 8" id="KW-0560">Oxidoreductase</keyword>
<evidence type="ECO:0000256" key="4">
    <source>
        <dbReference type="ARBA" id="ARBA00023002"/>
    </source>
</evidence>
<keyword evidence="3 7" id="KW-0479">Metal-binding</keyword>
<comment type="similarity">
    <text evidence="2 8">Belongs to the cytochrome P450 family.</text>
</comment>
<evidence type="ECO:0000256" key="8">
    <source>
        <dbReference type="RuleBase" id="RU000461"/>
    </source>
</evidence>
<dbReference type="RefSeq" id="XP_008081081.1">
    <property type="nucleotide sequence ID" value="XM_008082890.1"/>
</dbReference>
<dbReference type="SUPFAM" id="SSF48264">
    <property type="entry name" value="Cytochrome P450"/>
    <property type="match status" value="1"/>
</dbReference>
<dbReference type="EMBL" id="KE145360">
    <property type="protein sequence ID" value="EPE32026.1"/>
    <property type="molecule type" value="Genomic_DNA"/>
</dbReference>
<accession>S3DJ14</accession>
<dbReference type="PRINTS" id="PR00463">
    <property type="entry name" value="EP450I"/>
</dbReference>
<evidence type="ECO:0000313" key="10">
    <source>
        <dbReference type="Proteomes" id="UP000016922"/>
    </source>
</evidence>
<dbReference type="Proteomes" id="UP000016922">
    <property type="component" value="Unassembled WGS sequence"/>
</dbReference>
<organism evidence="9 10">
    <name type="scientific">Glarea lozoyensis (strain ATCC 20868 / MF5171)</name>
    <dbReference type="NCBI Taxonomy" id="1116229"/>
    <lineage>
        <taxon>Eukaryota</taxon>
        <taxon>Fungi</taxon>
        <taxon>Dikarya</taxon>
        <taxon>Ascomycota</taxon>
        <taxon>Pezizomycotina</taxon>
        <taxon>Leotiomycetes</taxon>
        <taxon>Helotiales</taxon>
        <taxon>Helotiaceae</taxon>
        <taxon>Glarea</taxon>
    </lineage>
</organism>
<dbReference type="PANTHER" id="PTHR24305:SF157">
    <property type="entry name" value="N-ACETYLTRYPTOPHAN 6-HYDROXYLASE IVOC-RELATED"/>
    <property type="match status" value="1"/>
</dbReference>
<keyword evidence="6 8" id="KW-0503">Monooxygenase</keyword>
<dbReference type="OrthoDB" id="3945418at2759"/>
<dbReference type="GO" id="GO:0016705">
    <property type="term" value="F:oxidoreductase activity, acting on paired donors, with incorporation or reduction of molecular oxygen"/>
    <property type="evidence" value="ECO:0007669"/>
    <property type="project" value="InterPro"/>
</dbReference>
<protein>
    <submittedName>
        <fullName evidence="9">Cytochrome P450</fullName>
    </submittedName>
</protein>
<dbReference type="Gene3D" id="1.10.630.10">
    <property type="entry name" value="Cytochrome P450"/>
    <property type="match status" value="1"/>
</dbReference>
<evidence type="ECO:0000313" key="9">
    <source>
        <dbReference type="EMBL" id="EPE32026.1"/>
    </source>
</evidence>
<evidence type="ECO:0000256" key="1">
    <source>
        <dbReference type="ARBA" id="ARBA00001971"/>
    </source>
</evidence>
<dbReference type="STRING" id="1116229.S3DJ14"/>
<dbReference type="InterPro" id="IPR036396">
    <property type="entry name" value="Cyt_P450_sf"/>
</dbReference>
<evidence type="ECO:0000256" key="2">
    <source>
        <dbReference type="ARBA" id="ARBA00010617"/>
    </source>
</evidence>
<dbReference type="InterPro" id="IPR017972">
    <property type="entry name" value="Cyt_P450_CS"/>
</dbReference>
<evidence type="ECO:0000256" key="7">
    <source>
        <dbReference type="PIRSR" id="PIRSR602401-1"/>
    </source>
</evidence>
<comment type="cofactor">
    <cofactor evidence="1 7">
        <name>heme</name>
        <dbReference type="ChEBI" id="CHEBI:30413"/>
    </cofactor>
</comment>
<keyword evidence="10" id="KW-1185">Reference proteome</keyword>
<dbReference type="InterPro" id="IPR050121">
    <property type="entry name" value="Cytochrome_P450_monoxygenase"/>
</dbReference>
<dbReference type="Pfam" id="PF00067">
    <property type="entry name" value="p450"/>
    <property type="match status" value="1"/>
</dbReference>
<dbReference type="GO" id="GO:0004497">
    <property type="term" value="F:monooxygenase activity"/>
    <property type="evidence" value="ECO:0007669"/>
    <property type="project" value="UniProtKB-KW"/>
</dbReference>
<proteinExistence type="inferred from homology"/>
<dbReference type="InterPro" id="IPR001128">
    <property type="entry name" value="Cyt_P450"/>
</dbReference>
<reference evidence="9 10" key="1">
    <citation type="journal article" date="2013" name="BMC Genomics">
        <title>Genomics-driven discovery of the pneumocandin biosynthetic gene cluster in the fungus Glarea lozoyensis.</title>
        <authorList>
            <person name="Chen L."/>
            <person name="Yue Q."/>
            <person name="Zhang X."/>
            <person name="Xiang M."/>
            <person name="Wang C."/>
            <person name="Li S."/>
            <person name="Che Y."/>
            <person name="Ortiz-Lopez F.J."/>
            <person name="Bills G.F."/>
            <person name="Liu X."/>
            <person name="An Z."/>
        </authorList>
    </citation>
    <scope>NUCLEOTIDE SEQUENCE [LARGE SCALE GENOMIC DNA]</scope>
    <source>
        <strain evidence="10">ATCC 20868 / MF5171</strain>
    </source>
</reference>
<dbReference type="eggNOG" id="KOG0158">
    <property type="taxonomic scope" value="Eukaryota"/>
</dbReference>
<dbReference type="AlphaFoldDB" id="S3DJ14"/>
<keyword evidence="7 8" id="KW-0349">Heme</keyword>
<keyword evidence="5 7" id="KW-0408">Iron</keyword>
<dbReference type="OMA" id="ISRPIMP"/>
<dbReference type="GO" id="GO:0020037">
    <property type="term" value="F:heme binding"/>
    <property type="evidence" value="ECO:0007669"/>
    <property type="project" value="InterPro"/>
</dbReference>
<evidence type="ECO:0000256" key="5">
    <source>
        <dbReference type="ARBA" id="ARBA00023004"/>
    </source>
</evidence>
<dbReference type="GO" id="GO:0005506">
    <property type="term" value="F:iron ion binding"/>
    <property type="evidence" value="ECO:0007669"/>
    <property type="project" value="InterPro"/>
</dbReference>
<evidence type="ECO:0000256" key="3">
    <source>
        <dbReference type="ARBA" id="ARBA00022723"/>
    </source>
</evidence>
<gene>
    <name evidence="9" type="ORF">GLAREA_12108</name>
</gene>
<dbReference type="HOGENOM" id="CLU_001570_14_4_1"/>
<dbReference type="CDD" id="cd11062">
    <property type="entry name" value="CYP58-like"/>
    <property type="match status" value="1"/>
</dbReference>
<name>S3DJ14_GLAL2</name>
<feature type="binding site" description="axial binding residue" evidence="7">
    <location>
        <position position="437"/>
    </location>
    <ligand>
        <name>heme</name>
        <dbReference type="ChEBI" id="CHEBI:30413"/>
    </ligand>
    <ligandPart>
        <name>Fe</name>
        <dbReference type="ChEBI" id="CHEBI:18248"/>
    </ligandPart>
</feature>
<dbReference type="PANTHER" id="PTHR24305">
    <property type="entry name" value="CYTOCHROME P450"/>
    <property type="match status" value="1"/>
</dbReference>
<dbReference type="PROSITE" id="PS00086">
    <property type="entry name" value="CYTOCHROME_P450"/>
    <property type="match status" value="1"/>
</dbReference>